<gene>
    <name evidence="1" type="ORF">H310_15337</name>
</gene>
<dbReference type="OrthoDB" id="92398at2759"/>
<dbReference type="VEuPathDB" id="FungiDB:H310_15337"/>
<accession>A0A024T7G9</accession>
<dbReference type="GeneID" id="20092387"/>
<sequence length="137" mass="15878">MLLMRLTSLKHCGALDVVAAVFKQKTATFEKRVMTFLAVLHPFLVRKYIQSIGEKWSMLQLFSTAHQFQSFPFARYATDVTFQQTNIPCGSYAEKKLFYSGKHSLYGRKVEVSVLPNGFAINCSKYYNETYSSHRWR</sequence>
<organism evidence="1">
    <name type="scientific">Aphanomyces invadans</name>
    <dbReference type="NCBI Taxonomy" id="157072"/>
    <lineage>
        <taxon>Eukaryota</taxon>
        <taxon>Sar</taxon>
        <taxon>Stramenopiles</taxon>
        <taxon>Oomycota</taxon>
        <taxon>Saprolegniomycetes</taxon>
        <taxon>Saprolegniales</taxon>
        <taxon>Verrucalvaceae</taxon>
        <taxon>Aphanomyces</taxon>
    </lineage>
</organism>
<evidence type="ECO:0008006" key="2">
    <source>
        <dbReference type="Google" id="ProtNLM"/>
    </source>
</evidence>
<dbReference type="RefSeq" id="XP_008881543.1">
    <property type="nucleotide sequence ID" value="XM_008883321.1"/>
</dbReference>
<evidence type="ECO:0000313" key="1">
    <source>
        <dbReference type="EMBL" id="ETV89825.1"/>
    </source>
</evidence>
<proteinExistence type="predicted"/>
<dbReference type="EMBL" id="KI914313">
    <property type="protein sequence ID" value="ETV89825.1"/>
    <property type="molecule type" value="Genomic_DNA"/>
</dbReference>
<dbReference type="AlphaFoldDB" id="A0A024T7G9"/>
<dbReference type="eggNOG" id="ENOG502RYHR">
    <property type="taxonomic scope" value="Eukaryota"/>
</dbReference>
<name>A0A024T7G9_9STRA</name>
<reference evidence="1" key="1">
    <citation type="submission" date="2013-12" db="EMBL/GenBank/DDBJ databases">
        <title>The Genome Sequence of Aphanomyces invadans NJM9701.</title>
        <authorList>
            <consortium name="The Broad Institute Genomics Platform"/>
            <person name="Russ C."/>
            <person name="Tyler B."/>
            <person name="van West P."/>
            <person name="Dieguez-Uribeondo J."/>
            <person name="Young S.K."/>
            <person name="Zeng Q."/>
            <person name="Gargeya S."/>
            <person name="Fitzgerald M."/>
            <person name="Abouelleil A."/>
            <person name="Alvarado L."/>
            <person name="Chapman S.B."/>
            <person name="Gainer-Dewar J."/>
            <person name="Goldberg J."/>
            <person name="Griggs A."/>
            <person name="Gujja S."/>
            <person name="Hansen M."/>
            <person name="Howarth C."/>
            <person name="Imamovic A."/>
            <person name="Ireland A."/>
            <person name="Larimer J."/>
            <person name="McCowan C."/>
            <person name="Murphy C."/>
            <person name="Pearson M."/>
            <person name="Poon T.W."/>
            <person name="Priest M."/>
            <person name="Roberts A."/>
            <person name="Saif S."/>
            <person name="Shea T."/>
            <person name="Sykes S."/>
            <person name="Wortman J."/>
            <person name="Nusbaum C."/>
            <person name="Birren B."/>
        </authorList>
    </citation>
    <scope>NUCLEOTIDE SEQUENCE [LARGE SCALE GENOMIC DNA]</scope>
    <source>
        <strain evidence="1">NJM9701</strain>
    </source>
</reference>
<protein>
    <recommendedName>
        <fullName evidence="2">DDE Tnp4 domain-containing protein</fullName>
    </recommendedName>
</protein>